<dbReference type="PANTHER" id="PTHR22872:SF2">
    <property type="entry name" value="INHIBITOR OF BRUTON TYROSINE KINASE"/>
    <property type="match status" value="1"/>
</dbReference>
<keyword evidence="2" id="KW-0040">ANK repeat</keyword>
<dbReference type="Gene3D" id="1.25.40.20">
    <property type="entry name" value="Ankyrin repeat-containing domain"/>
    <property type="match status" value="1"/>
</dbReference>
<dbReference type="InterPro" id="IPR000408">
    <property type="entry name" value="Reg_chr_condens"/>
</dbReference>
<feature type="compositionally biased region" description="Basic and acidic residues" evidence="4">
    <location>
        <begin position="1522"/>
        <end position="1533"/>
    </location>
</feature>
<feature type="region of interest" description="Disordered" evidence="4">
    <location>
        <begin position="1522"/>
        <end position="1583"/>
    </location>
</feature>
<organism evidence="6 7">
    <name type="scientific">Hortaea werneckii</name>
    <name type="common">Black yeast</name>
    <name type="synonym">Cladosporium werneckii</name>
    <dbReference type="NCBI Taxonomy" id="91943"/>
    <lineage>
        <taxon>Eukaryota</taxon>
        <taxon>Fungi</taxon>
        <taxon>Dikarya</taxon>
        <taxon>Ascomycota</taxon>
        <taxon>Pezizomycotina</taxon>
        <taxon>Dothideomycetes</taxon>
        <taxon>Dothideomycetidae</taxon>
        <taxon>Mycosphaerellales</taxon>
        <taxon>Teratosphaeriaceae</taxon>
        <taxon>Hortaea</taxon>
    </lineage>
</organism>
<comment type="caution">
    <text evidence="6">The sequence shown here is derived from an EMBL/GenBank/DDBJ whole genome shotgun (WGS) entry which is preliminary data.</text>
</comment>
<feature type="repeat" description="RCC1" evidence="3">
    <location>
        <begin position="337"/>
        <end position="390"/>
    </location>
</feature>
<dbReference type="InterPro" id="IPR011333">
    <property type="entry name" value="SKP1/BTB/POZ_sf"/>
</dbReference>
<protein>
    <recommendedName>
        <fullName evidence="5">BTB domain-containing protein</fullName>
    </recommendedName>
</protein>
<feature type="domain" description="BTB" evidence="5">
    <location>
        <begin position="916"/>
        <end position="984"/>
    </location>
</feature>
<dbReference type="PROSITE" id="PS50012">
    <property type="entry name" value="RCC1_3"/>
    <property type="match status" value="2"/>
</dbReference>
<dbReference type="Pfam" id="PF00651">
    <property type="entry name" value="BTB"/>
    <property type="match status" value="1"/>
</dbReference>
<dbReference type="Pfam" id="PF13540">
    <property type="entry name" value="RCC1_2"/>
    <property type="match status" value="1"/>
</dbReference>
<dbReference type="SUPFAM" id="SSF48403">
    <property type="entry name" value="Ankyrin repeat"/>
    <property type="match status" value="1"/>
</dbReference>
<name>A0A3M7E8D5_HORWE</name>
<dbReference type="PROSITE" id="PS50088">
    <property type="entry name" value="ANK_REPEAT"/>
    <property type="match status" value="1"/>
</dbReference>
<dbReference type="OrthoDB" id="1893551at2759"/>
<feature type="compositionally biased region" description="Polar residues" evidence="4">
    <location>
        <begin position="1385"/>
        <end position="1404"/>
    </location>
</feature>
<keyword evidence="1" id="KW-0677">Repeat</keyword>
<dbReference type="VEuPathDB" id="FungiDB:BTJ68_06065"/>
<proteinExistence type="predicted"/>
<dbReference type="Pfam" id="PF12796">
    <property type="entry name" value="Ank_2"/>
    <property type="match status" value="1"/>
</dbReference>
<dbReference type="InterPro" id="IPR051625">
    <property type="entry name" value="Signaling_Regulatory_Domain"/>
</dbReference>
<dbReference type="PANTHER" id="PTHR22872">
    <property type="entry name" value="BTK-BINDING PROTEIN-RELATED"/>
    <property type="match status" value="1"/>
</dbReference>
<dbReference type="SUPFAM" id="SSF50985">
    <property type="entry name" value="RCC1/BLIP-II"/>
    <property type="match status" value="1"/>
</dbReference>
<dbReference type="PROSITE" id="PS50297">
    <property type="entry name" value="ANK_REP_REGION"/>
    <property type="match status" value="1"/>
</dbReference>
<dbReference type="InterPro" id="IPR002110">
    <property type="entry name" value="Ankyrin_rpt"/>
</dbReference>
<dbReference type="InterPro" id="IPR000210">
    <property type="entry name" value="BTB/POZ_dom"/>
</dbReference>
<dbReference type="CDD" id="cd18500">
    <property type="entry name" value="BACK_IBtk"/>
    <property type="match status" value="1"/>
</dbReference>
<dbReference type="CDD" id="cd18186">
    <property type="entry name" value="BTB_POZ_ZBTB_KLHL-like"/>
    <property type="match status" value="2"/>
</dbReference>
<dbReference type="EMBL" id="QWIP01000109">
    <property type="protein sequence ID" value="RMY72861.1"/>
    <property type="molecule type" value="Genomic_DNA"/>
</dbReference>
<evidence type="ECO:0000256" key="3">
    <source>
        <dbReference type="PROSITE-ProRule" id="PRU00235"/>
    </source>
</evidence>
<dbReference type="SUPFAM" id="SSF54695">
    <property type="entry name" value="POZ domain"/>
    <property type="match status" value="1"/>
</dbReference>
<evidence type="ECO:0000256" key="1">
    <source>
        <dbReference type="ARBA" id="ARBA00022737"/>
    </source>
</evidence>
<feature type="region of interest" description="Disordered" evidence="4">
    <location>
        <begin position="192"/>
        <end position="215"/>
    </location>
</feature>
<dbReference type="SMART" id="SM00225">
    <property type="entry name" value="BTB"/>
    <property type="match status" value="1"/>
</dbReference>
<dbReference type="PRINTS" id="PR00633">
    <property type="entry name" value="RCCNDNSATION"/>
</dbReference>
<dbReference type="Proteomes" id="UP000269276">
    <property type="component" value="Unassembled WGS sequence"/>
</dbReference>
<feature type="repeat" description="ANK" evidence="2">
    <location>
        <begin position="125"/>
        <end position="148"/>
    </location>
</feature>
<feature type="compositionally biased region" description="Low complexity" evidence="4">
    <location>
        <begin position="1565"/>
        <end position="1583"/>
    </location>
</feature>
<dbReference type="Gene3D" id="3.30.710.10">
    <property type="entry name" value="Potassium Channel Kv1.1, Chain A"/>
    <property type="match status" value="2"/>
</dbReference>
<dbReference type="InterPro" id="IPR036770">
    <property type="entry name" value="Ankyrin_rpt-contain_sf"/>
</dbReference>
<evidence type="ECO:0000259" key="5">
    <source>
        <dbReference type="PROSITE" id="PS50097"/>
    </source>
</evidence>
<evidence type="ECO:0000256" key="2">
    <source>
        <dbReference type="PROSITE-ProRule" id="PRU00023"/>
    </source>
</evidence>
<evidence type="ECO:0000313" key="6">
    <source>
        <dbReference type="EMBL" id="RMY72861.1"/>
    </source>
</evidence>
<feature type="compositionally biased region" description="Basic residues" evidence="4">
    <location>
        <begin position="1542"/>
        <end position="1553"/>
    </location>
</feature>
<feature type="compositionally biased region" description="Gly residues" evidence="4">
    <location>
        <begin position="1554"/>
        <end position="1564"/>
    </location>
</feature>
<feature type="compositionally biased region" description="Polar residues" evidence="4">
    <location>
        <begin position="1197"/>
        <end position="1207"/>
    </location>
</feature>
<feature type="region of interest" description="Disordered" evidence="4">
    <location>
        <begin position="1141"/>
        <end position="1479"/>
    </location>
</feature>
<dbReference type="Gene3D" id="2.130.10.30">
    <property type="entry name" value="Regulator of chromosome condensation 1/beta-lactamase-inhibitor protein II"/>
    <property type="match status" value="1"/>
</dbReference>
<dbReference type="PROSITE" id="PS50097">
    <property type="entry name" value="BTB"/>
    <property type="match status" value="1"/>
</dbReference>
<gene>
    <name evidence="6" type="ORF">D0863_04238</name>
</gene>
<reference evidence="6 7" key="1">
    <citation type="journal article" date="2018" name="BMC Genomics">
        <title>Genomic evidence for intraspecific hybridization in a clonal and extremely halotolerant yeast.</title>
        <authorList>
            <person name="Gostincar C."/>
            <person name="Stajich J.E."/>
            <person name="Zupancic J."/>
            <person name="Zalar P."/>
            <person name="Gunde-Cimerman N."/>
        </authorList>
    </citation>
    <scope>NUCLEOTIDE SEQUENCE [LARGE SCALE GENOMIC DNA]</scope>
    <source>
        <strain evidence="6 7">EXF-2682</strain>
    </source>
</reference>
<feature type="repeat" description="RCC1" evidence="3">
    <location>
        <begin position="391"/>
        <end position="450"/>
    </location>
</feature>
<feature type="compositionally biased region" description="Polar residues" evidence="4">
    <location>
        <begin position="1290"/>
        <end position="1302"/>
    </location>
</feature>
<evidence type="ECO:0000256" key="4">
    <source>
        <dbReference type="SAM" id="MobiDB-lite"/>
    </source>
</evidence>
<feature type="compositionally biased region" description="Polar residues" evidence="4">
    <location>
        <begin position="1334"/>
        <end position="1349"/>
    </location>
</feature>
<accession>A0A3M7E8D5</accession>
<feature type="compositionally biased region" description="Polar residues" evidence="4">
    <location>
        <begin position="1314"/>
        <end position="1325"/>
    </location>
</feature>
<feature type="compositionally biased region" description="Polar residues" evidence="4">
    <location>
        <begin position="1433"/>
        <end position="1473"/>
    </location>
</feature>
<dbReference type="SMART" id="SM00248">
    <property type="entry name" value="ANK"/>
    <property type="match status" value="2"/>
</dbReference>
<evidence type="ECO:0000313" key="7">
    <source>
        <dbReference type="Proteomes" id="UP000269276"/>
    </source>
</evidence>
<dbReference type="InterPro" id="IPR009091">
    <property type="entry name" value="RCC1/BLIP-II"/>
</dbReference>
<sequence>MSSYLWKAFYEDDVDTFRQYLAASVYGARSYMGRGGGHAGAITGSPGGFGSSPLLSSKKGKGAAGTPNGGGAGANLTKADINWRDSAGLTLLHHAVSSTAESAAEFAIALIDHPLIDLYVQDAENGWTALHRAFYFGNVSVARLMLERDTADALGKTTGQIQQTIGLVKVKDKEGNGPLDLYAATIKDRTLRPEVEGRPRSGSQGSDEERPLMVGDGDERHEYRSISYLNVDGDQLYTFGSNQNVTLGFGDQDNRQYPERINLRRPEHLIRRFYREYIEEHDKKWSAHDPFYIPKPPAQAGGWIDDLPYLVRSKPLIVQDVHMSKLSTAVLTTDPEANLYMCGHGQSGRLGAGDEQARFNFACIEGGALSGKRVATVALGQNHTLALSDEGEIYSWGSNAYGQLGYSLPKTTADKEPMSVIPRQLFGVLKRETVLGIAASRIHSVAFTATSLYTFGKNEGQLGIMDSDARSLEVQDTPRKVAASLFASPIQAVTAIDKATVCLLENHEVWVFANYGYAKVSFTLEGFSNYFLKQSFLVTSYDSAPNRIVELTSGGDTVCALSSRGEIFTFSINQRQDNKDSASTTNPSKIRNAITPPQRIWSPKKNSMAARDVDVDTDGAIILSTEEGSVWKRTKRANMKNATAASAGEYKPKDYKFTRIPGLTRVLAVRSSAYGAYAAVRRDCDVLKTQVVVEDPMIWKDAFSLCSLKHLAGKANRGDDDETRHRFWQGPPKANELHALKQAVLNSDNIEEDLVDLTNRHLSDTSAKYDALIATTVSDAVIPIHRFMLTARSRALRRGFRDLCETSIFTISDLAVSELDQDGRTIIRFQGVDILTLIDLVLYIYTDSVIDFWHMTRMAPRMAYRYRQVRTELMKVASKLELGKLEPAVRQMVSPLPCLDLDLEVAFADPAFFYDGDIIVQLEDDEVRVHSALVCTRCPFFEGLFMGRAGGRWLAGREAEDINVDLSHINTQTFQLVLRHMYADTGAELFDDIVSVGVDDFIDSVMDVMSAANELMLDRLSQICQAVIGRFVNVRNVCELLNAISPSSVHEFKDAALEYLCLNLEAMLQGHHLNALDEDLLVELDEVVRANQLACMPFAKSGRAELLLHERHPDLAEIITRNKQRKIDGVNVRSKHQDLDTFVPGSLGDELSTSPIQQKARRRSSTAQRKSDLERPALKAKASSKDMMFAMDEEGSSDLQTPDQSPSIKPMNGLRGLEPILPSPPEDAWPSVKGKVSPSPNLAAQGSAPSATPRTPRSPPVAGKTPPTGGAPWNFGPLPGPKTDMKDIMAQTSAGRTSSLSQGLAAERPGLAATPSSYTLGTTKVSQKDRKRMMQSQKSGSAVPQTTKEAASASKPGNPWQNVNPKRAPSLGAALSPQPTPAQAKPSNAKQSSTPHLTMRQTVANPKPGQAQKPVIGPSGQSNMPARGMSDSKLLNTASPEQSRLSPSRQQSTQLPTPAQAANSKPIPQSIRHQPQAEPILGLSMSEIVAQEELAKEELKAAVAKRDLQDIQAEQEFQEWWEKESARVQEAEARNSAPASKGPKKRHHGRGGRSGRGGGKGKGAGAQQQQQQQQQTQTQTAGV</sequence>